<reference evidence="1 2" key="1">
    <citation type="submission" date="2024-01" db="EMBL/GenBank/DDBJ databases">
        <title>The genome of the rayed Mediterranean limpet Patella caerulea (Linnaeus, 1758).</title>
        <authorList>
            <person name="Anh-Thu Weber A."/>
            <person name="Halstead-Nussloch G."/>
        </authorList>
    </citation>
    <scope>NUCLEOTIDE SEQUENCE [LARGE SCALE GENOMIC DNA]</scope>
    <source>
        <strain evidence="1">AATW-2023a</strain>
        <tissue evidence="1">Whole specimen</tissue>
    </source>
</reference>
<comment type="caution">
    <text evidence="1">The sequence shown here is derived from an EMBL/GenBank/DDBJ whole genome shotgun (WGS) entry which is preliminary data.</text>
</comment>
<keyword evidence="2" id="KW-1185">Reference proteome</keyword>
<gene>
    <name evidence="1" type="ORF">SNE40_021982</name>
</gene>
<dbReference type="AlphaFoldDB" id="A0AAN8G8Y7"/>
<protein>
    <recommendedName>
        <fullName evidence="3">Farnesoic acid O-methyl transferase domain-containing protein</fullName>
    </recommendedName>
</protein>
<name>A0AAN8G8Y7_PATCE</name>
<evidence type="ECO:0008006" key="3">
    <source>
        <dbReference type="Google" id="ProtNLM"/>
    </source>
</evidence>
<organism evidence="1 2">
    <name type="scientific">Patella caerulea</name>
    <name type="common">Rayed Mediterranean limpet</name>
    <dbReference type="NCBI Taxonomy" id="87958"/>
    <lineage>
        <taxon>Eukaryota</taxon>
        <taxon>Metazoa</taxon>
        <taxon>Spiralia</taxon>
        <taxon>Lophotrochozoa</taxon>
        <taxon>Mollusca</taxon>
        <taxon>Gastropoda</taxon>
        <taxon>Patellogastropoda</taxon>
        <taxon>Patelloidea</taxon>
        <taxon>Patellidae</taxon>
        <taxon>Patella</taxon>
    </lineage>
</organism>
<dbReference type="Proteomes" id="UP001347796">
    <property type="component" value="Unassembled WGS sequence"/>
</dbReference>
<evidence type="ECO:0000313" key="1">
    <source>
        <dbReference type="EMBL" id="KAK6168085.1"/>
    </source>
</evidence>
<sequence>MLLLDVISADYLTFVTKENLQNTKIYWDVAGVSSALFSIETCGRVDIVFTTNFNHVFYEVRLGDCSNRCTTIQKVVSNNTESTPTTVYLNPLKCSSYGDVWISWDNTTYRLEVGIGHVLHQDVFVAMDNMDNNAIVERMTIQSSLSAKWKIDVYGCAFGNWQEWNRWANGTTSGRLTNRRRMCHCKRPSSHPTFDGDFHCDGEFEQKIDDGIKSSTWRSKGNVYSTTLAKFIITESTRIKCGVECGLRNSCSIFSYNKLNKTCWLYDAQHFNINDLTENKNFETYIWY</sequence>
<accession>A0AAN8G8Y7</accession>
<dbReference type="EMBL" id="JAZGQO010000018">
    <property type="protein sequence ID" value="KAK6168085.1"/>
    <property type="molecule type" value="Genomic_DNA"/>
</dbReference>
<proteinExistence type="predicted"/>
<evidence type="ECO:0000313" key="2">
    <source>
        <dbReference type="Proteomes" id="UP001347796"/>
    </source>
</evidence>